<evidence type="ECO:0000313" key="2">
    <source>
        <dbReference type="Proteomes" id="UP001170023"/>
    </source>
</evidence>
<evidence type="ECO:0008006" key="3">
    <source>
        <dbReference type="Google" id="ProtNLM"/>
    </source>
</evidence>
<gene>
    <name evidence="1" type="ORF">Q4469_07430</name>
</gene>
<dbReference type="Proteomes" id="UP001170023">
    <property type="component" value="Unassembled WGS sequence"/>
</dbReference>
<dbReference type="RefSeq" id="WP_303447266.1">
    <property type="nucleotide sequence ID" value="NZ_JAUONJ010000006.1"/>
</dbReference>
<dbReference type="Gene3D" id="3.40.50.300">
    <property type="entry name" value="P-loop containing nucleotide triphosphate hydrolases"/>
    <property type="match status" value="1"/>
</dbReference>
<comment type="caution">
    <text evidence="1">The sequence shown here is derived from an EMBL/GenBank/DDBJ whole genome shotgun (WGS) entry which is preliminary data.</text>
</comment>
<proteinExistence type="predicted"/>
<organism evidence="1 2">
    <name type="scientific">Bacteroides caccae</name>
    <dbReference type="NCBI Taxonomy" id="47678"/>
    <lineage>
        <taxon>Bacteria</taxon>
        <taxon>Pseudomonadati</taxon>
        <taxon>Bacteroidota</taxon>
        <taxon>Bacteroidia</taxon>
        <taxon>Bacteroidales</taxon>
        <taxon>Bacteroidaceae</taxon>
        <taxon>Bacteroides</taxon>
    </lineage>
</organism>
<dbReference type="AlphaFoldDB" id="A0AAW7WKJ7"/>
<dbReference type="EMBL" id="JAUONL010000004">
    <property type="protein sequence ID" value="MDO6357519.1"/>
    <property type="molecule type" value="Genomic_DNA"/>
</dbReference>
<dbReference type="InterPro" id="IPR027417">
    <property type="entry name" value="P-loop_NTPase"/>
</dbReference>
<protein>
    <recommendedName>
        <fullName evidence="3">Thymidylate kinase</fullName>
    </recommendedName>
</protein>
<accession>A0AAW7WKJ7</accession>
<sequence length="444" mass="51999">MYLDKVLETLNDSGLDYCIQNGYEDMPYSYPSDIDIFYKGATEKELDEIVKTAATNANLRVLQKIAMGYYHFVYWLTPELPEAGFQLELDFQSELSKRGMPHYYIPDKLLKRKRLYHGFFVPSPLDEIVYTVLRRTVKHNFEEKHLQVLKSAYYTNPTEIEGGLKEELPPHIAKEILELINSNVSTAFENHYTSFYNYVRSQSRKNNNLNKKISQWWYNLTKMFPLRFLHPAGMDIALLSPDGGGKSTILNALNEYDVTSFSGVVRKYLRPELFHNIGQYKPNAKPEITDNPNPHGRTPDGILKSWIRFLIYLIDFTLGYAIKIVPLKWNRKLIVFDRYYYDYYVDMYRYHYSLSKSVPHYFSFLIPSPAITFILQAPADVIYNRKKELSKEETERQCKAFKEISKNIKNAVLIDVDRPLDAIVKDIVQHIISRRVELTALKLK</sequence>
<name>A0AAW7WKJ7_9BACE</name>
<reference evidence="1" key="1">
    <citation type="submission" date="2023-07" db="EMBL/GenBank/DDBJ databases">
        <title>Whole Genome Sequencing of Colonoscopy isolates.</title>
        <authorList>
            <person name="Surve S.V."/>
            <person name="Valls R.A."/>
            <person name="Barrak K.E."/>
            <person name="Gardner T.B."/>
            <person name="O'Toole G.A."/>
        </authorList>
    </citation>
    <scope>NUCLEOTIDE SEQUENCE</scope>
    <source>
        <strain evidence="1">GP0119</strain>
    </source>
</reference>
<dbReference type="SUPFAM" id="SSF52540">
    <property type="entry name" value="P-loop containing nucleoside triphosphate hydrolases"/>
    <property type="match status" value="1"/>
</dbReference>
<evidence type="ECO:0000313" key="1">
    <source>
        <dbReference type="EMBL" id="MDO6357519.1"/>
    </source>
</evidence>